<dbReference type="SUPFAM" id="SSF52266">
    <property type="entry name" value="SGNH hydrolase"/>
    <property type="match status" value="1"/>
</dbReference>
<dbReference type="InterPro" id="IPR036514">
    <property type="entry name" value="SGNH_hydro_sf"/>
</dbReference>
<dbReference type="OrthoDB" id="792243at2"/>
<name>A0A1H8A9G7_9SPHI</name>
<evidence type="ECO:0008006" key="3">
    <source>
        <dbReference type="Google" id="ProtNLM"/>
    </source>
</evidence>
<organism evidence="1 2">
    <name type="scientific">Mucilaginibacter gossypiicola</name>
    <dbReference type="NCBI Taxonomy" id="551995"/>
    <lineage>
        <taxon>Bacteria</taxon>
        <taxon>Pseudomonadati</taxon>
        <taxon>Bacteroidota</taxon>
        <taxon>Sphingobacteriia</taxon>
        <taxon>Sphingobacteriales</taxon>
        <taxon>Sphingobacteriaceae</taxon>
        <taxon>Mucilaginibacter</taxon>
    </lineage>
</organism>
<keyword evidence="2" id="KW-1185">Reference proteome</keyword>
<dbReference type="Proteomes" id="UP000198942">
    <property type="component" value="Unassembled WGS sequence"/>
</dbReference>
<dbReference type="GO" id="GO:0016788">
    <property type="term" value="F:hydrolase activity, acting on ester bonds"/>
    <property type="evidence" value="ECO:0007669"/>
    <property type="project" value="UniProtKB-ARBA"/>
</dbReference>
<dbReference type="STRING" id="551995.SAMN05192574_101393"/>
<dbReference type="RefSeq" id="WP_091206897.1">
    <property type="nucleotide sequence ID" value="NZ_FOCL01000001.1"/>
</dbReference>
<gene>
    <name evidence="1" type="ORF">SAMN05192574_101393</name>
</gene>
<proteinExistence type="predicted"/>
<dbReference type="EMBL" id="FOCL01000001">
    <property type="protein sequence ID" value="SEM66554.1"/>
    <property type="molecule type" value="Genomic_DNA"/>
</dbReference>
<evidence type="ECO:0000313" key="1">
    <source>
        <dbReference type="EMBL" id="SEM66554.1"/>
    </source>
</evidence>
<accession>A0A1H8A9G7</accession>
<dbReference type="Gene3D" id="3.40.50.1110">
    <property type="entry name" value="SGNH hydrolase"/>
    <property type="match status" value="1"/>
</dbReference>
<dbReference type="AlphaFoldDB" id="A0A1H8A9G7"/>
<sequence>MATGATFDELDKRYYPQGETFNRQESIALAASATSGDLGAATTSTNPGTVAAGKSYSFSSAGTYTNFKDASNAAIVIPAPPDGQGIMNGKLYFNGTYWTASYNLVTLPAVPGDIAGKVTLMDAAFSATTPNNKIAEQLTESGSAFSFEAPSFSGWATQGPTVQNFDNITFKIRQYDASYPITSLKVVIRENNTTGSVLSTKTVTGLSFVTGTAQNINVILDANVPNTNNVPLWIGISCNGRCGRYGNVITGTVNKATYTAALNVNTEPATAGAESIFFGFWIQFYKQGTPVYNVKPSAIPSLPDGSVLYAKTAVGDKLKINIDQADKTLTDRTITTIVAEQLTQSGSVLDFNTSSPSTSWASQLPAAQNFNAIKFGMGCGYVGNPVTSIKIIIRENNSSGTVLVTKTFTGLTITTDSVINVLTLTFDAVIPNTNNVPLWVEYLTNGRCGFFGNTITTSTNKRLFETHTDLTTEPATLTSDTVVKGLWMQLLNVSVVGGFSTATENYIKGLIPSSTPAYAFECFINLQSQLYVMQTQEMNIYLKNLVYCNMPMRDIVIDIVCAKGRQYADFWRYTPDTTESGSFVLTVNVYYRNVLYTAASTTVNIAAVGNGNATHKINEMGDSTVASNQETIELNNLQNASGNLLKLTQIGTLGAGSTKHEGRGGYTFASYSGAGTVNYTFNVTGVTTAPAIASALYSNNGAVFLVQTVNLTGGAGTIICTLASGTAPAASGTLTKTNGSAGDATITFSSVSSAASNPYYKAATGLFDYSYYLSNNGFTMASGDWFVIQLGINDFRFATDDASVNAMITSCLAQLDQMIASFQSAVPGGKFGYVMTFGPAGSQDGFAATFASGTQRDRVVRNFALWRAAVIAHLDTSAKRTAGIYLIPANLNLDTDNNYPTTTINLSARNTSQQITVLNDAIHPATAGYQQIADSIWALIKFIG</sequence>
<protein>
    <recommendedName>
        <fullName evidence="3">GDSL-like Lipase/Acylhydrolase family protein</fullName>
    </recommendedName>
</protein>
<reference evidence="2" key="1">
    <citation type="submission" date="2016-10" db="EMBL/GenBank/DDBJ databases">
        <authorList>
            <person name="Varghese N."/>
            <person name="Submissions S."/>
        </authorList>
    </citation>
    <scope>NUCLEOTIDE SEQUENCE [LARGE SCALE GENOMIC DNA]</scope>
    <source>
        <strain evidence="2">Gh-48</strain>
    </source>
</reference>
<evidence type="ECO:0000313" key="2">
    <source>
        <dbReference type="Proteomes" id="UP000198942"/>
    </source>
</evidence>